<dbReference type="Proteomes" id="UP000805649">
    <property type="component" value="Unassembled WGS sequence"/>
</dbReference>
<evidence type="ECO:0000313" key="2">
    <source>
        <dbReference type="Proteomes" id="UP000805649"/>
    </source>
</evidence>
<sequence length="444" mass="49223">MRYQNWLIAATYLVAIDVGWANNCSIPEDGYFVIDSQAKANELSNCKTYFGRVHIDTARSEFDPNLSITLQGVEKIDGTLVVADISSFSAPDLREVNGFLYIRGKMNPAAALNLSLPALETVSSDVQIYTRATESLSFPSLIRIGGLEVDHAYRLRRLSWGPTGFPIIMNRDGKVLIQESGIESVDWLFSNKRASLGSVEIKSSGVSNITIVCKSIDNLSIAGVDINVTFDMFSAAYPGSNIGKLSLSGMRQINYVAAPDTVADLIVTESSFTQLHIPFSVTNSLTISNNRELTNLYYIGNEGSYWDTFGTPQTRSITLENNPALSYNFFTNMGETNTSTGAWRWPQAAMDTLVFKGSNFSSYFFSGLLQSKWPVMRFEVSSDNSDFSCEDMDKLRKNKDDGKFPGQYRCQRRDPRYGSAVHLELSRWNIYGVASAVVALTAML</sequence>
<evidence type="ECO:0000313" key="1">
    <source>
        <dbReference type="EMBL" id="KAL0930169.1"/>
    </source>
</evidence>
<proteinExistence type="predicted"/>
<organism evidence="1 2">
    <name type="scientific">Colletotrichum truncatum</name>
    <name type="common">Anthracnose fungus</name>
    <name type="synonym">Colletotrichum capsici</name>
    <dbReference type="NCBI Taxonomy" id="5467"/>
    <lineage>
        <taxon>Eukaryota</taxon>
        <taxon>Fungi</taxon>
        <taxon>Dikarya</taxon>
        <taxon>Ascomycota</taxon>
        <taxon>Pezizomycotina</taxon>
        <taxon>Sordariomycetes</taxon>
        <taxon>Hypocreomycetidae</taxon>
        <taxon>Glomerellales</taxon>
        <taxon>Glomerellaceae</taxon>
        <taxon>Colletotrichum</taxon>
        <taxon>Colletotrichum truncatum species complex</taxon>
    </lineage>
</organism>
<name>A0ACC3YEE0_COLTU</name>
<protein>
    <submittedName>
        <fullName evidence="1">Gpi-anchored cell wall organization protein ecm33</fullName>
    </submittedName>
</protein>
<dbReference type="EMBL" id="VUJX02000012">
    <property type="protein sequence ID" value="KAL0930169.1"/>
    <property type="molecule type" value="Genomic_DNA"/>
</dbReference>
<comment type="caution">
    <text evidence="1">The sequence shown here is derived from an EMBL/GenBank/DDBJ whole genome shotgun (WGS) entry which is preliminary data.</text>
</comment>
<keyword evidence="2" id="KW-1185">Reference proteome</keyword>
<reference evidence="1 2" key="1">
    <citation type="journal article" date="2020" name="Phytopathology">
        <title>Genome Sequence Resources of Colletotrichum truncatum, C. plurivorum, C. musicola, and C. sojae: Four Species Pathogenic to Soybean (Glycine max).</title>
        <authorList>
            <person name="Rogerio F."/>
            <person name="Boufleur T.R."/>
            <person name="Ciampi-Guillardi M."/>
            <person name="Sukno S.A."/>
            <person name="Thon M.R."/>
            <person name="Massola Junior N.S."/>
            <person name="Baroncelli R."/>
        </authorList>
    </citation>
    <scope>NUCLEOTIDE SEQUENCE [LARGE SCALE GENOMIC DNA]</scope>
    <source>
        <strain evidence="1 2">CMES1059</strain>
    </source>
</reference>
<gene>
    <name evidence="1" type="ORF">CTRU02_214989</name>
</gene>
<accession>A0ACC3YEE0</accession>